<comment type="caution">
    <text evidence="1">The sequence shown here is derived from an EMBL/GenBank/DDBJ whole genome shotgun (WGS) entry which is preliminary data.</text>
</comment>
<evidence type="ECO:0000313" key="1">
    <source>
        <dbReference type="EMBL" id="MBP0466885.1"/>
    </source>
</evidence>
<accession>A0ABS4AZS6</accession>
<evidence type="ECO:0000313" key="2">
    <source>
        <dbReference type="Proteomes" id="UP000680815"/>
    </source>
</evidence>
<name>A0ABS4AZS6_9PROT</name>
<organism evidence="1 2">
    <name type="scientific">Roseomonas nitratireducens</name>
    <dbReference type="NCBI Taxonomy" id="2820810"/>
    <lineage>
        <taxon>Bacteria</taxon>
        <taxon>Pseudomonadati</taxon>
        <taxon>Pseudomonadota</taxon>
        <taxon>Alphaproteobacteria</taxon>
        <taxon>Acetobacterales</taxon>
        <taxon>Roseomonadaceae</taxon>
        <taxon>Roseomonas</taxon>
    </lineage>
</organism>
<sequence length="91" mass="9651">MFGEPPSREAVEARQAEIVLAAAEAMEATLSVAEALVAERRRIDLTGLEDEIGRLCAAALAAPRAAAPALRVRFEAMVRSLDRLRAGLGPP</sequence>
<dbReference type="Proteomes" id="UP000680815">
    <property type="component" value="Unassembled WGS sequence"/>
</dbReference>
<proteinExistence type="predicted"/>
<protein>
    <submittedName>
        <fullName evidence="1">Uncharacterized protein</fullName>
    </submittedName>
</protein>
<reference evidence="1 2" key="1">
    <citation type="submission" date="2021-03" db="EMBL/GenBank/DDBJ databases">
        <authorList>
            <person name="So Y."/>
        </authorList>
    </citation>
    <scope>NUCLEOTIDE SEQUENCE [LARGE SCALE GENOMIC DNA]</scope>
    <source>
        <strain evidence="1 2">PWR1</strain>
    </source>
</reference>
<keyword evidence="2" id="KW-1185">Reference proteome</keyword>
<gene>
    <name evidence="1" type="ORF">J5Y09_23350</name>
</gene>
<dbReference type="EMBL" id="JAGIYZ010000041">
    <property type="protein sequence ID" value="MBP0466885.1"/>
    <property type="molecule type" value="Genomic_DNA"/>
</dbReference>